<dbReference type="Gene3D" id="3.30.1330.80">
    <property type="entry name" value="Hypothetical protein, similar to alpha- acetolactate decarboxylase, domain 2"/>
    <property type="match status" value="1"/>
</dbReference>
<evidence type="ECO:0000259" key="1">
    <source>
        <dbReference type="PROSITE" id="PS51742"/>
    </source>
</evidence>
<reference evidence="2" key="1">
    <citation type="submission" date="2020-08" db="EMBL/GenBank/DDBJ databases">
        <title>Genome public.</title>
        <authorList>
            <person name="Liu C."/>
            <person name="Sun Q."/>
        </authorList>
    </citation>
    <scope>NUCLEOTIDE SEQUENCE</scope>
    <source>
        <strain evidence="2">NSJ-15</strain>
    </source>
</reference>
<keyword evidence="3" id="KW-1185">Reference proteome</keyword>
<dbReference type="InterPro" id="IPR005175">
    <property type="entry name" value="PPC_dom"/>
</dbReference>
<sequence length="142" mass="15899">MRIYESEGIGRVFILHLKKGDGVLEGIREVISKYQLQNAVVVSGIGSLRQLHYHFISSLADVAEDQFDMAKKPIEMGAVQGLIIEGVPHLHVTASDPDRAYIGHLEPESEVQYLAEICMMELKGADLTRRKDEFGVSYIDKK</sequence>
<dbReference type="PANTHER" id="PTHR34988:SF1">
    <property type="entry name" value="DNA-BINDING PROTEIN"/>
    <property type="match status" value="1"/>
</dbReference>
<dbReference type="RefSeq" id="WP_187536182.1">
    <property type="nucleotide sequence ID" value="NZ_JACRTL010000001.1"/>
</dbReference>
<keyword evidence="2" id="KW-0238">DNA-binding</keyword>
<gene>
    <name evidence="2" type="ORF">H8702_02115</name>
</gene>
<dbReference type="EMBL" id="JACRTL010000001">
    <property type="protein sequence ID" value="MBC8609915.1"/>
    <property type="molecule type" value="Genomic_DNA"/>
</dbReference>
<dbReference type="GO" id="GO:0003677">
    <property type="term" value="F:DNA binding"/>
    <property type="evidence" value="ECO:0007669"/>
    <property type="project" value="UniProtKB-KW"/>
</dbReference>
<name>A0A8J6P670_9FIRM</name>
<proteinExistence type="predicted"/>
<protein>
    <submittedName>
        <fullName evidence="2">DNA-binding protein</fullName>
    </submittedName>
</protein>
<evidence type="ECO:0000313" key="3">
    <source>
        <dbReference type="Proteomes" id="UP000632659"/>
    </source>
</evidence>
<dbReference type="PROSITE" id="PS51742">
    <property type="entry name" value="PPC"/>
    <property type="match status" value="1"/>
</dbReference>
<organism evidence="2 3">
    <name type="scientific">Massiliimalia timonensis</name>
    <dbReference type="NCBI Taxonomy" id="1987501"/>
    <lineage>
        <taxon>Bacteria</taxon>
        <taxon>Bacillati</taxon>
        <taxon>Bacillota</taxon>
        <taxon>Clostridia</taxon>
        <taxon>Eubacteriales</taxon>
        <taxon>Oscillospiraceae</taxon>
        <taxon>Massiliimalia</taxon>
    </lineage>
</organism>
<evidence type="ECO:0000313" key="2">
    <source>
        <dbReference type="EMBL" id="MBC8609915.1"/>
    </source>
</evidence>
<comment type="caution">
    <text evidence="2">The sequence shown here is derived from an EMBL/GenBank/DDBJ whole genome shotgun (WGS) entry which is preliminary data.</text>
</comment>
<accession>A0A8J6P670</accession>
<dbReference type="Proteomes" id="UP000632659">
    <property type="component" value="Unassembled WGS sequence"/>
</dbReference>
<dbReference type="SUPFAM" id="SSF117856">
    <property type="entry name" value="AF0104/ALDC/Ptd012-like"/>
    <property type="match status" value="1"/>
</dbReference>
<dbReference type="PANTHER" id="PTHR34988">
    <property type="entry name" value="PROTEIN, PUTATIVE-RELATED"/>
    <property type="match status" value="1"/>
</dbReference>
<feature type="domain" description="PPC" evidence="1">
    <location>
        <begin position="7"/>
        <end position="142"/>
    </location>
</feature>
<dbReference type="Pfam" id="PF03479">
    <property type="entry name" value="PCC"/>
    <property type="match status" value="1"/>
</dbReference>
<dbReference type="AlphaFoldDB" id="A0A8J6P670"/>